<dbReference type="InterPro" id="IPR050471">
    <property type="entry name" value="AB_hydrolase"/>
</dbReference>
<dbReference type="InterPro" id="IPR000073">
    <property type="entry name" value="AB_hydrolase_1"/>
</dbReference>
<keyword evidence="3" id="KW-1185">Reference proteome</keyword>
<dbReference type="PANTHER" id="PTHR43433">
    <property type="entry name" value="HYDROLASE, ALPHA/BETA FOLD FAMILY PROTEIN"/>
    <property type="match status" value="1"/>
</dbReference>
<dbReference type="Gene3D" id="3.40.50.1820">
    <property type="entry name" value="alpha/beta hydrolase"/>
    <property type="match status" value="1"/>
</dbReference>
<name>A0ABP8C9P3_9ACTN</name>
<organism evidence="2 3">
    <name type="scientific">Actinomadura meridiana</name>
    <dbReference type="NCBI Taxonomy" id="559626"/>
    <lineage>
        <taxon>Bacteria</taxon>
        <taxon>Bacillati</taxon>
        <taxon>Actinomycetota</taxon>
        <taxon>Actinomycetes</taxon>
        <taxon>Streptosporangiales</taxon>
        <taxon>Thermomonosporaceae</taxon>
        <taxon>Actinomadura</taxon>
    </lineage>
</organism>
<feature type="domain" description="AB hydrolase-1" evidence="1">
    <location>
        <begin position="39"/>
        <end position="258"/>
    </location>
</feature>
<dbReference type="RefSeq" id="WP_344899743.1">
    <property type="nucleotide sequence ID" value="NZ_BAABAS010000015.1"/>
</dbReference>
<dbReference type="SUPFAM" id="SSF53474">
    <property type="entry name" value="alpha/beta-Hydrolases"/>
    <property type="match status" value="1"/>
</dbReference>
<proteinExistence type="predicted"/>
<sequence length="272" mass="28666">MSPVLVPEPEFRGVEADLDLGDVRLPYWDTRVDGPAVALLHPHTCGGTVWPYQHAGFAAHGYRTVSYTRRGHTSSGPGCADGVPPGSDDLEALRAELGIDRVHLLGAAAGGAYALDYALRFPDRVLSLVLASSLAGIREPGFVAATRALLPDGWSALPVEFRELGPAYRASDPMGARRYAELASVRGATGQSTPLTGGFAALAAVSVPTLLITGGADLYLPPPRLRELARHLPDPEVVVLPEAGHAGFWECPEAFNAAVLDFFDRHEGGSGA</sequence>
<dbReference type="PRINTS" id="PR00111">
    <property type="entry name" value="ABHYDROLASE"/>
</dbReference>
<evidence type="ECO:0000313" key="2">
    <source>
        <dbReference type="EMBL" id="GAA4236170.1"/>
    </source>
</evidence>
<accession>A0ABP8C9P3</accession>
<keyword evidence="2" id="KW-0378">Hydrolase</keyword>
<dbReference type="GO" id="GO:0016787">
    <property type="term" value="F:hydrolase activity"/>
    <property type="evidence" value="ECO:0007669"/>
    <property type="project" value="UniProtKB-KW"/>
</dbReference>
<dbReference type="Proteomes" id="UP001501710">
    <property type="component" value="Unassembled WGS sequence"/>
</dbReference>
<dbReference type="EMBL" id="BAABAS010000015">
    <property type="protein sequence ID" value="GAA4236170.1"/>
    <property type="molecule type" value="Genomic_DNA"/>
</dbReference>
<dbReference type="Pfam" id="PF12697">
    <property type="entry name" value="Abhydrolase_6"/>
    <property type="match status" value="1"/>
</dbReference>
<comment type="caution">
    <text evidence="2">The sequence shown here is derived from an EMBL/GenBank/DDBJ whole genome shotgun (WGS) entry which is preliminary data.</text>
</comment>
<evidence type="ECO:0000259" key="1">
    <source>
        <dbReference type="Pfam" id="PF12697"/>
    </source>
</evidence>
<dbReference type="PANTHER" id="PTHR43433:SF5">
    <property type="entry name" value="AB HYDROLASE-1 DOMAIN-CONTAINING PROTEIN"/>
    <property type="match status" value="1"/>
</dbReference>
<protein>
    <submittedName>
        <fullName evidence="2">Alpha/beta hydrolase</fullName>
    </submittedName>
</protein>
<dbReference type="InterPro" id="IPR029058">
    <property type="entry name" value="AB_hydrolase_fold"/>
</dbReference>
<reference evidence="3" key="1">
    <citation type="journal article" date="2019" name="Int. J. Syst. Evol. Microbiol.">
        <title>The Global Catalogue of Microorganisms (GCM) 10K type strain sequencing project: providing services to taxonomists for standard genome sequencing and annotation.</title>
        <authorList>
            <consortium name="The Broad Institute Genomics Platform"/>
            <consortium name="The Broad Institute Genome Sequencing Center for Infectious Disease"/>
            <person name="Wu L."/>
            <person name="Ma J."/>
        </authorList>
    </citation>
    <scope>NUCLEOTIDE SEQUENCE [LARGE SCALE GENOMIC DNA]</scope>
    <source>
        <strain evidence="3">JCM 17440</strain>
    </source>
</reference>
<evidence type="ECO:0000313" key="3">
    <source>
        <dbReference type="Proteomes" id="UP001501710"/>
    </source>
</evidence>
<gene>
    <name evidence="2" type="ORF">GCM10022254_45160</name>
</gene>